<protein>
    <submittedName>
        <fullName evidence="2">Predicted protein</fullName>
    </submittedName>
</protein>
<dbReference type="RefSeq" id="XP_001879403.1">
    <property type="nucleotide sequence ID" value="XM_001879368.1"/>
</dbReference>
<organism evidence="3">
    <name type="scientific">Laccaria bicolor (strain S238N-H82 / ATCC MYA-4686)</name>
    <name type="common">Bicoloured deceiver</name>
    <name type="synonym">Laccaria laccata var. bicolor</name>
    <dbReference type="NCBI Taxonomy" id="486041"/>
    <lineage>
        <taxon>Eukaryota</taxon>
        <taxon>Fungi</taxon>
        <taxon>Dikarya</taxon>
        <taxon>Basidiomycota</taxon>
        <taxon>Agaricomycotina</taxon>
        <taxon>Agaricomycetes</taxon>
        <taxon>Agaricomycetidae</taxon>
        <taxon>Agaricales</taxon>
        <taxon>Agaricineae</taxon>
        <taxon>Hydnangiaceae</taxon>
        <taxon>Laccaria</taxon>
    </lineage>
</organism>
<dbReference type="Proteomes" id="UP000001194">
    <property type="component" value="Unassembled WGS sequence"/>
</dbReference>
<dbReference type="InParanoid" id="B0D5G8"/>
<dbReference type="HOGENOM" id="CLU_064538_0_0_1"/>
<dbReference type="KEGG" id="lbc:LACBIDRAFT_317895"/>
<accession>B0D5G8</accession>
<gene>
    <name evidence="2" type="ORF">LACBIDRAFT_317895</name>
</gene>
<evidence type="ECO:0000313" key="2">
    <source>
        <dbReference type="EMBL" id="EDR10018.1"/>
    </source>
</evidence>
<dbReference type="GeneID" id="6075059"/>
<name>B0D5G8_LACBS</name>
<sequence length="313" mass="35031">MDAVRKEITELTTRVQALRGSPAQDPADSPPKLEETPLFPPPASGIAGGSRWQEILLYHEMSNIHQNSASSFSSPVSGSNVSFFWGSRKQSSSSSAEDEEANSESFKVEIGFRATMVTVDRGGWFQPQFFKQSSEFYHIDKKIFNSKWPDGVERMDGLRNAKPAEWEELNKGLFPAYPVGFIICKDITIMVAMSEEQVKKHAGEFANSAESSSGIFCWSTSRSSHSKRSEKDISTSAASDGLVIRIPGPQILGYMMQYPDNDISQDLRRDLPDDFLIPDEDYEGNMRARARHLLVQFKLLAVRPMAHLRTLAK</sequence>
<dbReference type="EMBL" id="DS547098">
    <property type="protein sequence ID" value="EDR10018.1"/>
    <property type="molecule type" value="Genomic_DNA"/>
</dbReference>
<evidence type="ECO:0000313" key="3">
    <source>
        <dbReference type="Proteomes" id="UP000001194"/>
    </source>
</evidence>
<proteinExistence type="predicted"/>
<feature type="region of interest" description="Disordered" evidence="1">
    <location>
        <begin position="13"/>
        <end position="40"/>
    </location>
</feature>
<dbReference type="OrthoDB" id="3071130at2759"/>
<evidence type="ECO:0000256" key="1">
    <source>
        <dbReference type="SAM" id="MobiDB-lite"/>
    </source>
</evidence>
<dbReference type="AlphaFoldDB" id="B0D5G8"/>
<keyword evidence="3" id="KW-1185">Reference proteome</keyword>
<reference evidence="2 3" key="1">
    <citation type="journal article" date="2008" name="Nature">
        <title>The genome of Laccaria bicolor provides insights into mycorrhizal symbiosis.</title>
        <authorList>
            <person name="Martin F."/>
            <person name="Aerts A."/>
            <person name="Ahren D."/>
            <person name="Brun A."/>
            <person name="Danchin E.G.J."/>
            <person name="Duchaussoy F."/>
            <person name="Gibon J."/>
            <person name="Kohler A."/>
            <person name="Lindquist E."/>
            <person name="Pereda V."/>
            <person name="Salamov A."/>
            <person name="Shapiro H.J."/>
            <person name="Wuyts J."/>
            <person name="Blaudez D."/>
            <person name="Buee M."/>
            <person name="Brokstein P."/>
            <person name="Canbaeck B."/>
            <person name="Cohen D."/>
            <person name="Courty P.E."/>
            <person name="Coutinho P.M."/>
            <person name="Delaruelle C."/>
            <person name="Detter J.C."/>
            <person name="Deveau A."/>
            <person name="DiFazio S."/>
            <person name="Duplessis S."/>
            <person name="Fraissinet-Tachet L."/>
            <person name="Lucic E."/>
            <person name="Frey-Klett P."/>
            <person name="Fourrey C."/>
            <person name="Feussner I."/>
            <person name="Gay G."/>
            <person name="Grimwood J."/>
            <person name="Hoegger P.J."/>
            <person name="Jain P."/>
            <person name="Kilaru S."/>
            <person name="Labbe J."/>
            <person name="Lin Y.C."/>
            <person name="Legue V."/>
            <person name="Le Tacon F."/>
            <person name="Marmeisse R."/>
            <person name="Melayah D."/>
            <person name="Montanini B."/>
            <person name="Muratet M."/>
            <person name="Nehls U."/>
            <person name="Niculita-Hirzel H."/>
            <person name="Oudot-Le Secq M.P."/>
            <person name="Peter M."/>
            <person name="Quesneville H."/>
            <person name="Rajashekar B."/>
            <person name="Reich M."/>
            <person name="Rouhier N."/>
            <person name="Schmutz J."/>
            <person name="Yin T."/>
            <person name="Chalot M."/>
            <person name="Henrissat B."/>
            <person name="Kuees U."/>
            <person name="Lucas S."/>
            <person name="Van de Peer Y."/>
            <person name="Podila G.K."/>
            <person name="Polle A."/>
            <person name="Pukkila P.J."/>
            <person name="Richardson P.M."/>
            <person name="Rouze P."/>
            <person name="Sanders I.R."/>
            <person name="Stajich J.E."/>
            <person name="Tunlid A."/>
            <person name="Tuskan G."/>
            <person name="Grigoriev I.V."/>
        </authorList>
    </citation>
    <scope>NUCLEOTIDE SEQUENCE [LARGE SCALE GENOMIC DNA]</scope>
    <source>
        <strain evidence="3">S238N-H82 / ATCC MYA-4686</strain>
    </source>
</reference>